<evidence type="ECO:0000256" key="1">
    <source>
        <dbReference type="ARBA" id="ARBA00000971"/>
    </source>
</evidence>
<comment type="similarity">
    <text evidence="3">Belongs to the FKBP-type PPIase family.</text>
</comment>
<keyword evidence="5 9" id="KW-0697">Rotamase</keyword>
<name>A0A1V3A052_9GAMM</name>
<dbReference type="GO" id="GO:0042026">
    <property type="term" value="P:protein refolding"/>
    <property type="evidence" value="ECO:0007669"/>
    <property type="project" value="UniProtKB-ARBA"/>
</dbReference>
<evidence type="ECO:0000313" key="12">
    <source>
        <dbReference type="Proteomes" id="UP000189177"/>
    </source>
</evidence>
<keyword evidence="7 9" id="KW-0413">Isomerase</keyword>
<keyword evidence="12" id="KW-1185">Reference proteome</keyword>
<sequence length="156" mass="17189">MPPNHEASDRCVRNGDHVHLRYSIRPEGELPLNTAGLDADEHEIRLRIGTETPPLPGLDEAVLGLATGQPEELEIPAARAFGERRPELVFEAVRDNLPADVRLEPGLPLYTGDESGRRAWQLRVVELTERGALLDGNHPLAGHPLRIRATVLAIKD</sequence>
<evidence type="ECO:0000256" key="5">
    <source>
        <dbReference type="ARBA" id="ARBA00023110"/>
    </source>
</evidence>
<proteinExistence type="inferred from homology"/>
<dbReference type="AlphaFoldDB" id="A0A1V3A052"/>
<comment type="catalytic activity">
    <reaction evidence="1 9">
        <text>[protein]-peptidylproline (omega=180) = [protein]-peptidylproline (omega=0)</text>
        <dbReference type="Rhea" id="RHEA:16237"/>
        <dbReference type="Rhea" id="RHEA-COMP:10747"/>
        <dbReference type="Rhea" id="RHEA-COMP:10748"/>
        <dbReference type="ChEBI" id="CHEBI:83833"/>
        <dbReference type="ChEBI" id="CHEBI:83834"/>
        <dbReference type="EC" id="5.2.1.8"/>
    </reaction>
</comment>
<dbReference type="OrthoDB" id="9808891at2"/>
<comment type="function">
    <text evidence="8">Also involved in hydrogenase metallocenter assembly, probably by participating in the nickel insertion step. This function in hydrogenase biosynthesis requires chaperone activity and the presence of the metal-binding domain, but not PPIase activity.</text>
</comment>
<accession>A0A1V3A052</accession>
<dbReference type="PROSITE" id="PS50059">
    <property type="entry name" value="FKBP_PPIASE"/>
    <property type="match status" value="1"/>
</dbReference>
<evidence type="ECO:0000256" key="3">
    <source>
        <dbReference type="ARBA" id="ARBA00006577"/>
    </source>
</evidence>
<dbReference type="GO" id="GO:0005737">
    <property type="term" value="C:cytoplasm"/>
    <property type="evidence" value="ECO:0007669"/>
    <property type="project" value="UniProtKB-SubCell"/>
</dbReference>
<dbReference type="EC" id="5.2.1.8" evidence="9"/>
<dbReference type="STRING" id="252474.B1A74_04570"/>
<evidence type="ECO:0000256" key="2">
    <source>
        <dbReference type="ARBA" id="ARBA00004496"/>
    </source>
</evidence>
<comment type="caution">
    <text evidence="11">The sequence shown here is derived from an EMBL/GenBank/DDBJ whole genome shotgun (WGS) entry which is preliminary data.</text>
</comment>
<keyword evidence="4" id="KW-0963">Cytoplasm</keyword>
<dbReference type="InterPro" id="IPR046357">
    <property type="entry name" value="PPIase_dom_sf"/>
</dbReference>
<evidence type="ECO:0000256" key="7">
    <source>
        <dbReference type="ARBA" id="ARBA00023235"/>
    </source>
</evidence>
<keyword evidence="6" id="KW-0143">Chaperone</keyword>
<dbReference type="SUPFAM" id="SSF54534">
    <property type="entry name" value="FKBP-like"/>
    <property type="match status" value="1"/>
</dbReference>
<organism evidence="11 12">
    <name type="scientific">Thioalkalivibrio halophilus</name>
    <dbReference type="NCBI Taxonomy" id="252474"/>
    <lineage>
        <taxon>Bacteria</taxon>
        <taxon>Pseudomonadati</taxon>
        <taxon>Pseudomonadota</taxon>
        <taxon>Gammaproteobacteria</taxon>
        <taxon>Chromatiales</taxon>
        <taxon>Ectothiorhodospiraceae</taxon>
        <taxon>Thioalkalivibrio</taxon>
    </lineage>
</organism>
<evidence type="ECO:0000259" key="10">
    <source>
        <dbReference type="PROSITE" id="PS50059"/>
    </source>
</evidence>
<dbReference type="PANTHER" id="PTHR47861:SF3">
    <property type="entry name" value="FKBP-TYPE PEPTIDYL-PROLYL CIS-TRANS ISOMERASE SLYD"/>
    <property type="match status" value="1"/>
</dbReference>
<gene>
    <name evidence="11" type="ORF">B1A74_04570</name>
</gene>
<evidence type="ECO:0000313" key="11">
    <source>
        <dbReference type="EMBL" id="OOC10711.1"/>
    </source>
</evidence>
<dbReference type="InterPro" id="IPR001179">
    <property type="entry name" value="PPIase_FKBP_dom"/>
</dbReference>
<reference evidence="11 12" key="1">
    <citation type="submission" date="2017-02" db="EMBL/GenBank/DDBJ databases">
        <title>Genomic diversity within the haloalkaliphilic genus Thioalkalivibrio.</title>
        <authorList>
            <person name="Ahn A.-C."/>
            <person name="Meier-Kolthoff J."/>
            <person name="Overmars L."/>
            <person name="Richter M."/>
            <person name="Woyke T."/>
            <person name="Sorokin D.Y."/>
            <person name="Muyzer G."/>
        </authorList>
    </citation>
    <scope>NUCLEOTIDE SEQUENCE [LARGE SCALE GENOMIC DNA]</scope>
    <source>
        <strain evidence="11 12">HL17</strain>
    </source>
</reference>
<evidence type="ECO:0000256" key="6">
    <source>
        <dbReference type="ARBA" id="ARBA00023186"/>
    </source>
</evidence>
<dbReference type="RefSeq" id="WP_077243903.1">
    <property type="nucleotide sequence ID" value="NZ_MUZR01000011.1"/>
</dbReference>
<protein>
    <recommendedName>
        <fullName evidence="9">peptidylprolyl isomerase</fullName>
        <ecNumber evidence="9">5.2.1.8</ecNumber>
    </recommendedName>
</protein>
<dbReference type="Proteomes" id="UP000189177">
    <property type="component" value="Unassembled WGS sequence"/>
</dbReference>
<comment type="subcellular location">
    <subcellularLocation>
        <location evidence="2">Cytoplasm</location>
    </subcellularLocation>
</comment>
<evidence type="ECO:0000256" key="4">
    <source>
        <dbReference type="ARBA" id="ARBA00022490"/>
    </source>
</evidence>
<dbReference type="GO" id="GO:0003755">
    <property type="term" value="F:peptidyl-prolyl cis-trans isomerase activity"/>
    <property type="evidence" value="ECO:0007669"/>
    <property type="project" value="UniProtKB-KW"/>
</dbReference>
<evidence type="ECO:0000256" key="9">
    <source>
        <dbReference type="PROSITE-ProRule" id="PRU00277"/>
    </source>
</evidence>
<feature type="domain" description="PPIase FKBP-type" evidence="10">
    <location>
        <begin position="15"/>
        <end position="113"/>
    </location>
</feature>
<evidence type="ECO:0000256" key="8">
    <source>
        <dbReference type="ARBA" id="ARBA00037071"/>
    </source>
</evidence>
<dbReference type="PANTHER" id="PTHR47861">
    <property type="entry name" value="FKBP-TYPE PEPTIDYL-PROLYL CIS-TRANS ISOMERASE SLYD"/>
    <property type="match status" value="1"/>
</dbReference>
<dbReference type="EMBL" id="MUZR01000011">
    <property type="protein sequence ID" value="OOC10711.1"/>
    <property type="molecule type" value="Genomic_DNA"/>
</dbReference>
<dbReference type="Gene3D" id="3.10.50.40">
    <property type="match status" value="1"/>
</dbReference>